<dbReference type="OrthoDB" id="1094864at2"/>
<evidence type="ECO:0000313" key="3">
    <source>
        <dbReference type="Proteomes" id="UP000236893"/>
    </source>
</evidence>
<sequence length="245" mass="27300">MKAIVKACSLVLSLGFLLSACSEMDIPGYENDPRMFFQIPGIGNTLRDSIIYSFPAHPTITEADTLWFDACIMGNAAPVDREIGIKINTEKTTAVEGVNFKFPSKIMPANAFKARIPIVIYRSGLKDKSVRLQIEVQESKDFKIGYNRYNSAVFIWGDKYLKPDIWDISEYVKAFGTFSEKKYAFILESCKLTELPDPNDKPALQYYNALVRNALIEYNASHPALTDENGAVIIINQYSAAGGVG</sequence>
<comment type="caution">
    <text evidence="2">The sequence shown here is derived from an EMBL/GenBank/DDBJ whole genome shotgun (WGS) entry which is preliminary data.</text>
</comment>
<dbReference type="Proteomes" id="UP000236893">
    <property type="component" value="Unassembled WGS sequence"/>
</dbReference>
<gene>
    <name evidence="2" type="ORF">C3K47_06295</name>
</gene>
<organism evidence="2 3">
    <name type="scientific">Solitalea longa</name>
    <dbReference type="NCBI Taxonomy" id="2079460"/>
    <lineage>
        <taxon>Bacteria</taxon>
        <taxon>Pseudomonadati</taxon>
        <taxon>Bacteroidota</taxon>
        <taxon>Sphingobacteriia</taxon>
        <taxon>Sphingobacteriales</taxon>
        <taxon>Sphingobacteriaceae</taxon>
        <taxon>Solitalea</taxon>
    </lineage>
</organism>
<dbReference type="EMBL" id="PQVF01000004">
    <property type="protein sequence ID" value="POY37369.1"/>
    <property type="molecule type" value="Genomic_DNA"/>
</dbReference>
<name>A0A2S5A4Z1_9SPHI</name>
<dbReference type="PROSITE" id="PS51257">
    <property type="entry name" value="PROKAR_LIPOPROTEIN"/>
    <property type="match status" value="1"/>
</dbReference>
<feature type="signal peptide" evidence="1">
    <location>
        <begin position="1"/>
        <end position="24"/>
    </location>
</feature>
<reference evidence="2 3" key="1">
    <citation type="submission" date="2018-01" db="EMBL/GenBank/DDBJ databases">
        <authorList>
            <person name="Gaut B.S."/>
            <person name="Morton B.R."/>
            <person name="Clegg M.T."/>
            <person name="Duvall M.R."/>
        </authorList>
    </citation>
    <scope>NUCLEOTIDE SEQUENCE [LARGE SCALE GENOMIC DNA]</scope>
    <source>
        <strain evidence="2 3">HR-AV</strain>
    </source>
</reference>
<proteinExistence type="predicted"/>
<evidence type="ECO:0000313" key="2">
    <source>
        <dbReference type="EMBL" id="POY37369.1"/>
    </source>
</evidence>
<keyword evidence="1" id="KW-0732">Signal</keyword>
<dbReference type="RefSeq" id="WP_103788277.1">
    <property type="nucleotide sequence ID" value="NZ_PQVF01000004.1"/>
</dbReference>
<accession>A0A2S5A4Z1</accession>
<evidence type="ECO:0008006" key="4">
    <source>
        <dbReference type="Google" id="ProtNLM"/>
    </source>
</evidence>
<protein>
    <recommendedName>
        <fullName evidence="4">DUF4843 domain-containing protein</fullName>
    </recommendedName>
</protein>
<dbReference type="AlphaFoldDB" id="A0A2S5A4Z1"/>
<feature type="chain" id="PRO_5015690630" description="DUF4843 domain-containing protein" evidence="1">
    <location>
        <begin position="25"/>
        <end position="245"/>
    </location>
</feature>
<keyword evidence="3" id="KW-1185">Reference proteome</keyword>
<dbReference type="Pfam" id="PF16132">
    <property type="entry name" value="DUF4843"/>
    <property type="match status" value="1"/>
</dbReference>
<dbReference type="InterPro" id="IPR032299">
    <property type="entry name" value="DUF4843"/>
</dbReference>
<evidence type="ECO:0000256" key="1">
    <source>
        <dbReference type="SAM" id="SignalP"/>
    </source>
</evidence>